<protein>
    <submittedName>
        <fullName evidence="2">Uncharacterized protein</fullName>
    </submittedName>
</protein>
<dbReference type="EMBL" id="JBEXZR010000029">
    <property type="protein sequence ID" value="MEU0710914.1"/>
    <property type="molecule type" value="Genomic_DNA"/>
</dbReference>
<feature type="region of interest" description="Disordered" evidence="1">
    <location>
        <begin position="95"/>
        <end position="114"/>
    </location>
</feature>
<evidence type="ECO:0000313" key="2">
    <source>
        <dbReference type="EMBL" id="MEU0710914.1"/>
    </source>
</evidence>
<evidence type="ECO:0000256" key="1">
    <source>
        <dbReference type="SAM" id="MobiDB-lite"/>
    </source>
</evidence>
<sequence length="145" mass="15977">MSLTTPWRGRGQHRAADEIQRLREENRRHLTWRMAADDAFALLQQERREALDLADQLRTRAIEAETAADCALADAEAMRAELLELRAFKANATAISAPASTRDIDPGDQPTQPIPVLTLQQAHGIGPVLPVRDPGRVPSWADPAA</sequence>
<gene>
    <name evidence="2" type="ORF">ABZ508_26485</name>
</gene>
<keyword evidence="3" id="KW-1185">Reference proteome</keyword>
<feature type="region of interest" description="Disordered" evidence="1">
    <location>
        <begin position="126"/>
        <end position="145"/>
    </location>
</feature>
<name>A0ABV2WC10_9ACTN</name>
<dbReference type="Proteomes" id="UP001550378">
    <property type="component" value="Unassembled WGS sequence"/>
</dbReference>
<reference evidence="2 3" key="1">
    <citation type="submission" date="2024-06" db="EMBL/GenBank/DDBJ databases">
        <title>The Natural Products Discovery Center: Release of the First 8490 Sequenced Strains for Exploring Actinobacteria Biosynthetic Diversity.</title>
        <authorList>
            <person name="Kalkreuter E."/>
            <person name="Kautsar S.A."/>
            <person name="Yang D."/>
            <person name="Bader C.D."/>
            <person name="Teijaro C.N."/>
            <person name="Fluegel L."/>
            <person name="Davis C.M."/>
            <person name="Simpson J.R."/>
            <person name="Lauterbach L."/>
            <person name="Steele A.D."/>
            <person name="Gui C."/>
            <person name="Meng S."/>
            <person name="Li G."/>
            <person name="Viehrig K."/>
            <person name="Ye F."/>
            <person name="Su P."/>
            <person name="Kiefer A.F."/>
            <person name="Nichols A."/>
            <person name="Cepeda A.J."/>
            <person name="Yan W."/>
            <person name="Fan B."/>
            <person name="Jiang Y."/>
            <person name="Adhikari A."/>
            <person name="Zheng C.-J."/>
            <person name="Schuster L."/>
            <person name="Cowan T.M."/>
            <person name="Smanski M.J."/>
            <person name="Chevrette M.G."/>
            <person name="De Carvalho L.P.S."/>
            <person name="Shen B."/>
        </authorList>
    </citation>
    <scope>NUCLEOTIDE SEQUENCE [LARGE SCALE GENOMIC DNA]</scope>
    <source>
        <strain evidence="2 3">NPDC006337</strain>
    </source>
</reference>
<comment type="caution">
    <text evidence="2">The sequence shown here is derived from an EMBL/GenBank/DDBJ whole genome shotgun (WGS) entry which is preliminary data.</text>
</comment>
<evidence type="ECO:0000313" key="3">
    <source>
        <dbReference type="Proteomes" id="UP001550378"/>
    </source>
</evidence>
<proteinExistence type="predicted"/>
<accession>A0ABV2WC10</accession>
<organism evidence="2 3">
    <name type="scientific">Streptomyces lavendulocolor</name>
    <dbReference type="NCBI Taxonomy" id="67316"/>
    <lineage>
        <taxon>Bacteria</taxon>
        <taxon>Bacillati</taxon>
        <taxon>Actinomycetota</taxon>
        <taxon>Actinomycetes</taxon>
        <taxon>Kitasatosporales</taxon>
        <taxon>Streptomycetaceae</taxon>
        <taxon>Streptomyces</taxon>
    </lineage>
</organism>
<dbReference type="RefSeq" id="WP_359655361.1">
    <property type="nucleotide sequence ID" value="NZ_JBEXZP010000082.1"/>
</dbReference>